<keyword evidence="9" id="KW-1185">Reference proteome</keyword>
<gene>
    <name evidence="8" type="ORF">J2T57_000541</name>
</gene>
<dbReference type="PANTHER" id="PTHR31566:SF0">
    <property type="entry name" value="CYTOCHROME C BIOGENESIS PROTEIN CCS1, CHLOROPLASTIC"/>
    <property type="match status" value="1"/>
</dbReference>
<keyword evidence="4 6" id="KW-1133">Transmembrane helix</keyword>
<dbReference type="InterPro" id="IPR023494">
    <property type="entry name" value="Cyt_c_bgen_Ccs1/CcsB/ResB"/>
</dbReference>
<sequence length="693" mass="78396">MASVSTDIDSSERRRGRQSTASILLQFLGSMNLAITLLVVIAIASIIGTVVHQNQPYQDYLIKFGPFWFEIFESFGIYDVYSASWYLFLLAFLVVSVSVCVYRHSPVVIKEMTRFREHQQERSLRSLRHHTEWQVAASPADAEQTAARVLARNGFRMRRKAQDDAVVLAGMRGRSNRIGYIFTHLAIVVICVGGLIDGNLMLKLREVTGQLQIETRNDIPVSQIGSESRLPVGRGAFRGNVTIPEGGAASVAFLNLREGYVVQDLPFRLQVEEFRIEHYDTGEPRSFESDVILTAPDLDEPIRQTIRVNHPLVYNGYAIYQASFGDGGSRLDLRAWPLAGDDREPIEFDERVERRRPIEINGTTWTLELAEFEPLNVRPNEGAETRRDVRNVGPRFTYRLRSETGEAREFDNYMMPVEVAGRWYFLSGVRGSPQEDFRYLHIPADSSHRPDTFLAFHAILSGEQRLRAASERAAGLVMEDFGLADSSLTPQIAATARDLVRRLLEEDFPSVMAHMERTLDDRNIPEERRELLVRFSRMALEQTLWEAYQEAAGLDADLEQDAFDESHQAFFRDAIAAIESLDQYGAPLFLELRDFEHRQATGLMIARAPGKNIVYFGSALLVLGVILMFYVSHRRAWCVVRPDGKGGSRLLFAAVSHRDPIGFAKLYDSVTAELAARLGSRDDRSTDRLPPKT</sequence>
<keyword evidence="3" id="KW-0201">Cytochrome c-type biogenesis</keyword>
<feature type="transmembrane region" description="Helical" evidence="6">
    <location>
        <begin position="613"/>
        <end position="631"/>
    </location>
</feature>
<protein>
    <submittedName>
        <fullName evidence="8">Cytochrome c biogenesis protein</fullName>
    </submittedName>
</protein>
<accession>A0AAE3G0X8</accession>
<dbReference type="Proteomes" id="UP001205843">
    <property type="component" value="Unassembled WGS sequence"/>
</dbReference>
<evidence type="ECO:0000256" key="1">
    <source>
        <dbReference type="ARBA" id="ARBA00004141"/>
    </source>
</evidence>
<evidence type="ECO:0000256" key="5">
    <source>
        <dbReference type="ARBA" id="ARBA00023136"/>
    </source>
</evidence>
<dbReference type="Pfam" id="PF05140">
    <property type="entry name" value="ResB"/>
    <property type="match status" value="1"/>
</dbReference>
<proteinExistence type="predicted"/>
<dbReference type="PANTHER" id="PTHR31566">
    <property type="entry name" value="CYTOCHROME C BIOGENESIS PROTEIN CCS1, CHLOROPLASTIC"/>
    <property type="match status" value="1"/>
</dbReference>
<dbReference type="InterPro" id="IPR007816">
    <property type="entry name" value="ResB-like_domain"/>
</dbReference>
<evidence type="ECO:0000256" key="3">
    <source>
        <dbReference type="ARBA" id="ARBA00022748"/>
    </source>
</evidence>
<evidence type="ECO:0000256" key="2">
    <source>
        <dbReference type="ARBA" id="ARBA00022692"/>
    </source>
</evidence>
<dbReference type="GO" id="GO:0016020">
    <property type="term" value="C:membrane"/>
    <property type="evidence" value="ECO:0007669"/>
    <property type="project" value="UniProtKB-SubCell"/>
</dbReference>
<feature type="transmembrane region" description="Helical" evidence="6">
    <location>
        <begin position="178"/>
        <end position="196"/>
    </location>
</feature>
<dbReference type="AlphaFoldDB" id="A0AAE3G0X8"/>
<feature type="transmembrane region" description="Helical" evidence="6">
    <location>
        <begin position="83"/>
        <end position="102"/>
    </location>
</feature>
<organism evidence="8 9">
    <name type="scientific">Natronocella acetinitrilica</name>
    <dbReference type="NCBI Taxonomy" id="414046"/>
    <lineage>
        <taxon>Bacteria</taxon>
        <taxon>Pseudomonadati</taxon>
        <taxon>Pseudomonadota</taxon>
        <taxon>Gammaproteobacteria</taxon>
        <taxon>Chromatiales</taxon>
        <taxon>Ectothiorhodospiraceae</taxon>
        <taxon>Natronocella</taxon>
    </lineage>
</organism>
<evidence type="ECO:0000313" key="8">
    <source>
        <dbReference type="EMBL" id="MCP1673449.1"/>
    </source>
</evidence>
<evidence type="ECO:0000256" key="6">
    <source>
        <dbReference type="SAM" id="Phobius"/>
    </source>
</evidence>
<feature type="domain" description="ResB-like" evidence="7">
    <location>
        <begin position="31"/>
        <end position="665"/>
    </location>
</feature>
<dbReference type="GO" id="GO:0017004">
    <property type="term" value="P:cytochrome complex assembly"/>
    <property type="evidence" value="ECO:0007669"/>
    <property type="project" value="UniProtKB-KW"/>
</dbReference>
<name>A0AAE3G0X8_9GAMM</name>
<evidence type="ECO:0000256" key="4">
    <source>
        <dbReference type="ARBA" id="ARBA00022989"/>
    </source>
</evidence>
<keyword evidence="2 6" id="KW-0812">Transmembrane</keyword>
<evidence type="ECO:0000259" key="7">
    <source>
        <dbReference type="Pfam" id="PF05140"/>
    </source>
</evidence>
<feature type="transmembrane region" description="Helical" evidence="6">
    <location>
        <begin position="23"/>
        <end position="47"/>
    </location>
</feature>
<reference evidence="8" key="1">
    <citation type="submission" date="2022-03" db="EMBL/GenBank/DDBJ databases">
        <title>Genomic Encyclopedia of Type Strains, Phase III (KMG-III): the genomes of soil and plant-associated and newly described type strains.</title>
        <authorList>
            <person name="Whitman W."/>
        </authorList>
    </citation>
    <scope>NUCLEOTIDE SEQUENCE</scope>
    <source>
        <strain evidence="8">ANL 6-2</strain>
    </source>
</reference>
<keyword evidence="5 6" id="KW-0472">Membrane</keyword>
<comment type="caution">
    <text evidence="8">The sequence shown here is derived from an EMBL/GenBank/DDBJ whole genome shotgun (WGS) entry which is preliminary data.</text>
</comment>
<dbReference type="EMBL" id="JALJXV010000001">
    <property type="protein sequence ID" value="MCP1673449.1"/>
    <property type="molecule type" value="Genomic_DNA"/>
</dbReference>
<comment type="subcellular location">
    <subcellularLocation>
        <location evidence="1">Membrane</location>
        <topology evidence="1">Multi-pass membrane protein</topology>
    </subcellularLocation>
</comment>
<evidence type="ECO:0000313" key="9">
    <source>
        <dbReference type="Proteomes" id="UP001205843"/>
    </source>
</evidence>
<dbReference type="RefSeq" id="WP_253473821.1">
    <property type="nucleotide sequence ID" value="NZ_JALJXV010000001.1"/>
</dbReference>